<sequence>MVKLLGGPLTYSETILFTTGSIIGDLYASYIKRSLGVKGKHIYPYGGEKDFSQILGAHGGIMDRFDSMFIVLPMLTIYKNLHEVYLKSYILQ</sequence>
<protein>
    <submittedName>
        <fullName evidence="1">Cytidylyltransferase family protein</fullName>
    </submittedName>
</protein>
<accession>A0A5J6VJ83</accession>
<reference evidence="1" key="1">
    <citation type="journal article" date="2019" name="Philos. Trans. R. Soc. Lond., B, Biol. Sci.">
        <title>Targeted metagenomic recovery of four divergent viruses reveals shared and distinctive characteristics of giant viruses of marine eukaryotes.</title>
        <authorList>
            <person name="Needham D.M."/>
            <person name="Poirier C."/>
            <person name="Hehenberger E."/>
            <person name="Jimenez V."/>
            <person name="Swalwell J.E."/>
            <person name="Santoro A.E."/>
            <person name="Worden A.Z."/>
        </authorList>
    </citation>
    <scope>NUCLEOTIDE SEQUENCE</scope>
    <source>
        <strain evidence="1">OPacV-662</strain>
    </source>
</reference>
<organism evidence="1">
    <name type="scientific">Megaviridae environmental sample</name>
    <dbReference type="NCBI Taxonomy" id="1737588"/>
    <lineage>
        <taxon>Viruses</taxon>
        <taxon>Varidnaviria</taxon>
        <taxon>Bamfordvirae</taxon>
        <taxon>Nucleocytoviricota</taxon>
        <taxon>Megaviricetes</taxon>
        <taxon>Imitervirales</taxon>
        <taxon>Mimiviridae</taxon>
        <taxon>environmental samples</taxon>
    </lineage>
</organism>
<name>A0A5J6VJ83_9VIRU</name>
<keyword evidence="1" id="KW-0808">Transferase</keyword>
<keyword evidence="1" id="KW-0548">Nucleotidyltransferase</keyword>
<dbReference type="GO" id="GO:0016779">
    <property type="term" value="F:nucleotidyltransferase activity"/>
    <property type="evidence" value="ECO:0007669"/>
    <property type="project" value="UniProtKB-KW"/>
</dbReference>
<dbReference type="Pfam" id="PF01148">
    <property type="entry name" value="CTP_transf_1"/>
    <property type="match status" value="1"/>
</dbReference>
<dbReference type="EMBL" id="MN448272">
    <property type="protein sequence ID" value="QFG73858.1"/>
    <property type="molecule type" value="Genomic_DNA"/>
</dbReference>
<proteinExistence type="predicted"/>
<evidence type="ECO:0000313" key="1">
    <source>
        <dbReference type="EMBL" id="QFG73858.1"/>
    </source>
</evidence>